<evidence type="ECO:0000256" key="9">
    <source>
        <dbReference type="ARBA" id="ARBA00023143"/>
    </source>
</evidence>
<gene>
    <name evidence="13" type="ORF">HPO_02152</name>
</gene>
<evidence type="ECO:0000313" key="14">
    <source>
        <dbReference type="Proteomes" id="UP000027100"/>
    </source>
</evidence>
<keyword evidence="5" id="KW-1003">Cell membrane</keyword>
<dbReference type="Gene3D" id="2.30.330.10">
    <property type="entry name" value="SpoA-like"/>
    <property type="match status" value="1"/>
</dbReference>
<protein>
    <recommendedName>
        <fullName evidence="4">Flagellar motor switch protein FliM</fullName>
    </recommendedName>
</protein>
<dbReference type="InterPro" id="IPR036429">
    <property type="entry name" value="SpoA-like_sf"/>
</dbReference>
<evidence type="ECO:0000256" key="8">
    <source>
        <dbReference type="ARBA" id="ARBA00023136"/>
    </source>
</evidence>
<dbReference type="STRING" id="1280954.HPO_02152"/>
<evidence type="ECO:0000256" key="2">
    <source>
        <dbReference type="ARBA" id="ARBA00004202"/>
    </source>
</evidence>
<proteinExistence type="inferred from homology"/>
<comment type="function">
    <text evidence="10">FliM is one of three proteins (FliG, FliN, FliM) that forms the rotor-mounted switch complex (C ring), located at the base of the basal body. This complex interacts with the CheY and CheZ chemotaxis proteins, in addition to contacting components of the motor that determine the direction of flagellar rotation.</text>
</comment>
<evidence type="ECO:0000313" key="13">
    <source>
        <dbReference type="EMBL" id="KDA00178.1"/>
    </source>
</evidence>
<evidence type="ECO:0000256" key="1">
    <source>
        <dbReference type="ARBA" id="ARBA00004117"/>
    </source>
</evidence>
<evidence type="ECO:0000256" key="7">
    <source>
        <dbReference type="ARBA" id="ARBA00022779"/>
    </source>
</evidence>
<dbReference type="AlphaFoldDB" id="A0A062VI66"/>
<dbReference type="GO" id="GO:0071978">
    <property type="term" value="P:bacterial-type flagellum-dependent swarming motility"/>
    <property type="evidence" value="ECO:0007669"/>
    <property type="project" value="TreeGrafter"/>
</dbReference>
<name>A0A062VI66_9PROT</name>
<dbReference type="GO" id="GO:0009425">
    <property type="term" value="C:bacterial-type flagellum basal body"/>
    <property type="evidence" value="ECO:0007669"/>
    <property type="project" value="UniProtKB-SubCell"/>
</dbReference>
<dbReference type="EMBL" id="ARYM01000002">
    <property type="protein sequence ID" value="KDA00178.1"/>
    <property type="molecule type" value="Genomic_DNA"/>
</dbReference>
<sequence length="363" mass="37770">MTLPFASSVKSASPPDLAEDGWDVSPRLRRRIMTDTPPLREPIAPDRPLPTSRGVLTPAEIEMLLRPDLSDMDDLPEEAPPEPQPRMVAEFTPPAPAPSGAGREEAARRISARLSRAMREHCGIAAAFTVQRISPVSLAQAVSAREEPGQAIVCCAGAEGDVAAMLVIGAGLAQIMIETACGGPVPNSQPRELSPIDLALLEGLARPLASVVGAGMAFSGIETDPLFAASIAAPGAAYEITLSVRAGGADWPARLLVTQSLLPETLASEDAVPKAERSGPALTVLMTARVARVEMPLSKLTSLRPGATLLLGVPADQPVELLSGGLDGEVAAEAQIGRKGNRMAVRISRRGPALRALNPAFAG</sequence>
<evidence type="ECO:0000256" key="4">
    <source>
        <dbReference type="ARBA" id="ARBA00021898"/>
    </source>
</evidence>
<dbReference type="GO" id="GO:0005886">
    <property type="term" value="C:plasma membrane"/>
    <property type="evidence" value="ECO:0007669"/>
    <property type="project" value="UniProtKB-SubCell"/>
</dbReference>
<evidence type="ECO:0000256" key="5">
    <source>
        <dbReference type="ARBA" id="ARBA00022475"/>
    </source>
</evidence>
<keyword evidence="9" id="KW-0975">Bacterial flagellum</keyword>
<keyword evidence="7" id="KW-0283">Flagellar rotation</keyword>
<comment type="subcellular location">
    <subcellularLocation>
        <location evidence="1">Bacterial flagellum basal body</location>
    </subcellularLocation>
    <subcellularLocation>
        <location evidence="2">Cell membrane</location>
        <topology evidence="2">Peripheral membrane protein</topology>
    </subcellularLocation>
</comment>
<dbReference type="InterPro" id="IPR001543">
    <property type="entry name" value="FliN-like_C"/>
</dbReference>
<dbReference type="SUPFAM" id="SSF101801">
    <property type="entry name" value="Surface presentation of antigens (SPOA)"/>
    <property type="match status" value="1"/>
</dbReference>
<keyword evidence="8" id="KW-0472">Membrane</keyword>
<dbReference type="PANTHER" id="PTHR30034:SF6">
    <property type="entry name" value="YOP PROTEINS TRANSLOCATION PROTEIN Q"/>
    <property type="match status" value="1"/>
</dbReference>
<dbReference type="Gene3D" id="3.40.1550.10">
    <property type="entry name" value="CheC-like"/>
    <property type="match status" value="1"/>
</dbReference>
<evidence type="ECO:0000256" key="10">
    <source>
        <dbReference type="ARBA" id="ARBA00025044"/>
    </source>
</evidence>
<feature type="compositionally biased region" description="Acidic residues" evidence="11">
    <location>
        <begin position="70"/>
        <end position="80"/>
    </location>
</feature>
<evidence type="ECO:0000256" key="6">
    <source>
        <dbReference type="ARBA" id="ARBA00022500"/>
    </source>
</evidence>
<organism evidence="13 14">
    <name type="scientific">Hyphomonas polymorpha PS728</name>
    <dbReference type="NCBI Taxonomy" id="1280954"/>
    <lineage>
        <taxon>Bacteria</taxon>
        <taxon>Pseudomonadati</taxon>
        <taxon>Pseudomonadota</taxon>
        <taxon>Alphaproteobacteria</taxon>
        <taxon>Hyphomonadales</taxon>
        <taxon>Hyphomonadaceae</taxon>
        <taxon>Hyphomonas</taxon>
    </lineage>
</organism>
<reference evidence="13 14" key="1">
    <citation type="journal article" date="2014" name="Antonie Van Leeuwenhoek">
        <title>Hyphomonas beringensis sp. nov. and Hyphomonas chukchiensis sp. nov., isolated from surface seawater of the Bering Sea and Chukchi Sea.</title>
        <authorList>
            <person name="Li C."/>
            <person name="Lai Q."/>
            <person name="Li G."/>
            <person name="Dong C."/>
            <person name="Wang J."/>
            <person name="Liao Y."/>
            <person name="Shao Z."/>
        </authorList>
    </citation>
    <scope>NUCLEOTIDE SEQUENCE [LARGE SCALE GENOMIC DNA]</scope>
    <source>
        <strain evidence="13 14">PS728</strain>
    </source>
</reference>
<evidence type="ECO:0000256" key="3">
    <source>
        <dbReference type="ARBA" id="ARBA00011049"/>
    </source>
</evidence>
<dbReference type="PANTHER" id="PTHR30034">
    <property type="entry name" value="FLAGELLAR MOTOR SWITCH PROTEIN FLIM"/>
    <property type="match status" value="1"/>
</dbReference>
<dbReference type="InterPro" id="IPR028976">
    <property type="entry name" value="CheC-like_sf"/>
</dbReference>
<dbReference type="Pfam" id="PF01052">
    <property type="entry name" value="FliMN_C"/>
    <property type="match status" value="1"/>
</dbReference>
<dbReference type="PATRIC" id="fig|1280954.3.peg.441"/>
<dbReference type="RefSeq" id="WP_035593927.1">
    <property type="nucleotide sequence ID" value="NZ_ARYM01000002.1"/>
</dbReference>
<feature type="region of interest" description="Disordered" evidence="11">
    <location>
        <begin position="1"/>
        <end position="59"/>
    </location>
</feature>
<dbReference type="Proteomes" id="UP000027100">
    <property type="component" value="Unassembled WGS sequence"/>
</dbReference>
<feature type="region of interest" description="Disordered" evidence="11">
    <location>
        <begin position="68"/>
        <end position="87"/>
    </location>
</feature>
<comment type="similarity">
    <text evidence="3">Belongs to the FliM family.</text>
</comment>
<comment type="caution">
    <text evidence="13">The sequence shown here is derived from an EMBL/GenBank/DDBJ whole genome shotgun (WGS) entry which is preliminary data.</text>
</comment>
<feature type="domain" description="Flagellar motor switch protein FliN-like C-terminal" evidence="12">
    <location>
        <begin position="284"/>
        <end position="349"/>
    </location>
</feature>
<keyword evidence="14" id="KW-1185">Reference proteome</keyword>
<keyword evidence="6" id="KW-0145">Chemotaxis</keyword>
<dbReference type="GO" id="GO:0050918">
    <property type="term" value="P:positive chemotaxis"/>
    <property type="evidence" value="ECO:0007669"/>
    <property type="project" value="TreeGrafter"/>
</dbReference>
<evidence type="ECO:0000256" key="11">
    <source>
        <dbReference type="SAM" id="MobiDB-lite"/>
    </source>
</evidence>
<accession>A0A062VI66</accession>
<evidence type="ECO:0000259" key="12">
    <source>
        <dbReference type="Pfam" id="PF01052"/>
    </source>
</evidence>
<dbReference type="eggNOG" id="COG1886">
    <property type="taxonomic scope" value="Bacteria"/>
</dbReference>